<evidence type="ECO:0000313" key="4">
    <source>
        <dbReference type="Proteomes" id="UP001187192"/>
    </source>
</evidence>
<dbReference type="EMBL" id="BTGU01000002">
    <property type="protein sequence ID" value="GMN27575.1"/>
    <property type="molecule type" value="Genomic_DNA"/>
</dbReference>
<comment type="caution">
    <text evidence="3">The sequence shown here is derived from an EMBL/GenBank/DDBJ whole genome shotgun (WGS) entry which is preliminary data.</text>
</comment>
<dbReference type="Gene3D" id="2.30.30.140">
    <property type="match status" value="1"/>
</dbReference>
<proteinExistence type="predicted"/>
<feature type="region of interest" description="Disordered" evidence="1">
    <location>
        <begin position="1"/>
        <end position="33"/>
    </location>
</feature>
<name>A0AA87Z8H2_FICCA</name>
<feature type="domain" description="SAWADEE" evidence="2">
    <location>
        <begin position="32"/>
        <end position="172"/>
    </location>
</feature>
<evidence type="ECO:0000256" key="1">
    <source>
        <dbReference type="SAM" id="MobiDB-lite"/>
    </source>
</evidence>
<feature type="compositionally biased region" description="Low complexity" evidence="1">
    <location>
        <begin position="1"/>
        <end position="13"/>
    </location>
</feature>
<evidence type="ECO:0000313" key="3">
    <source>
        <dbReference type="EMBL" id="GMN27575.1"/>
    </source>
</evidence>
<dbReference type="Pfam" id="PF16719">
    <property type="entry name" value="SAWADEE"/>
    <property type="match status" value="1"/>
</dbReference>
<keyword evidence="4" id="KW-1185">Reference proteome</keyword>
<dbReference type="PANTHER" id="PTHR36384:SF1">
    <property type="entry name" value="SAWADEE PROTEIN"/>
    <property type="match status" value="1"/>
</dbReference>
<dbReference type="PANTHER" id="PTHR36384">
    <property type="entry name" value="SAWADEE PROTEIN"/>
    <property type="match status" value="1"/>
</dbReference>
<sequence length="420" mass="47927">MISQQAIAAPQQQNPKMSDRENRRQSSDSESEATLEFRSYTDDAWYSVVVRAEGECLRVKYCDFPDTQDNLFGPHDFPELKKLNDFAARFRPISLQLQDSDCSHVPTGLLVCASHHFRDDDVRFYDALVEGVDRAKHFFEKGEEECSCTFIISWLHGPIAGNFTAENIGQICSVQFNEEIDPIVSSFVRAAREKFLTASCNSKRTPNGEVAKGHTPRMKIGQKLSFSHHLMQARTIGYPCERTGQDSDFGGIDGYYLIVVDNLEKDLTPSAMMEFISKEVSVSSQAFILPSLSSEFFTRGNILLDNKRDFMKLCDYLESSDLAIVSSRGRPWVITEKMSVHDTLRVSIETFARISQKIFEKTKNGSGLKVVRRGTNEYGRAKQLSHVFKEFSDHQHKLQKRLIVEEGKIWQKYNVDRVRN</sequence>
<protein>
    <recommendedName>
        <fullName evidence="2">SAWADEE domain-containing protein</fullName>
    </recommendedName>
</protein>
<dbReference type="Proteomes" id="UP001187192">
    <property type="component" value="Unassembled WGS sequence"/>
</dbReference>
<dbReference type="AlphaFoldDB" id="A0AA87Z8H2"/>
<gene>
    <name evidence="3" type="ORF">TIFTF001_001714</name>
</gene>
<dbReference type="GO" id="GO:0003682">
    <property type="term" value="F:chromatin binding"/>
    <property type="evidence" value="ECO:0007669"/>
    <property type="project" value="InterPro"/>
</dbReference>
<feature type="compositionally biased region" description="Basic and acidic residues" evidence="1">
    <location>
        <begin position="17"/>
        <end position="27"/>
    </location>
</feature>
<evidence type="ECO:0000259" key="2">
    <source>
        <dbReference type="Pfam" id="PF16719"/>
    </source>
</evidence>
<reference evidence="3" key="1">
    <citation type="submission" date="2023-07" db="EMBL/GenBank/DDBJ databases">
        <title>draft genome sequence of fig (Ficus carica).</title>
        <authorList>
            <person name="Takahashi T."/>
            <person name="Nishimura K."/>
        </authorList>
    </citation>
    <scope>NUCLEOTIDE SEQUENCE</scope>
</reference>
<organism evidence="3 4">
    <name type="scientific">Ficus carica</name>
    <name type="common">Common fig</name>
    <dbReference type="NCBI Taxonomy" id="3494"/>
    <lineage>
        <taxon>Eukaryota</taxon>
        <taxon>Viridiplantae</taxon>
        <taxon>Streptophyta</taxon>
        <taxon>Embryophyta</taxon>
        <taxon>Tracheophyta</taxon>
        <taxon>Spermatophyta</taxon>
        <taxon>Magnoliopsida</taxon>
        <taxon>eudicotyledons</taxon>
        <taxon>Gunneridae</taxon>
        <taxon>Pentapetalae</taxon>
        <taxon>rosids</taxon>
        <taxon>fabids</taxon>
        <taxon>Rosales</taxon>
        <taxon>Moraceae</taxon>
        <taxon>Ficeae</taxon>
        <taxon>Ficus</taxon>
    </lineage>
</organism>
<accession>A0AA87Z8H2</accession>
<dbReference type="InterPro" id="IPR032001">
    <property type="entry name" value="SAWADEE_dom"/>
</dbReference>